<evidence type="ECO:0000313" key="16">
    <source>
        <dbReference type="Proteomes" id="UP001597326"/>
    </source>
</evidence>
<accession>A0ABW4RRZ6</accession>
<comment type="function">
    <text evidence="10 12">Specifically methylates the N3 position of the uracil ring of uridine 1498 (m3U1498) in 16S rRNA. Acts on the fully assembled 30S ribosomal subunit.</text>
</comment>
<dbReference type="Proteomes" id="UP001597326">
    <property type="component" value="Unassembled WGS sequence"/>
</dbReference>
<sequence>MTDPLFLAEIAGAAPGSRVAVTGDEGRHAAVVKRIQTGESVLLADGHGSAVRGPVVEVDKRGIVVEVVELLSAPEHAHRWVGVQALAKGDRSDLAVETMTELGVDEVVAWQASRSIVRWSADKAAKGLVKWQSTAREATKQSRRFRVPEVTTASTRQLCERIERAALALVLHEAATTQLAEVELPATGEVLFVVGPEGGISPEELAAFEAAGARTVLVSDAVLRTSTAGVVALAQLQLMAARATDGGAA</sequence>
<dbReference type="InterPro" id="IPR015947">
    <property type="entry name" value="PUA-like_sf"/>
</dbReference>
<dbReference type="EMBL" id="JBHUFZ010000006">
    <property type="protein sequence ID" value="MFD1889093.1"/>
    <property type="molecule type" value="Genomic_DNA"/>
</dbReference>
<reference evidence="16" key="1">
    <citation type="journal article" date="2019" name="Int. J. Syst. Evol. Microbiol.">
        <title>The Global Catalogue of Microorganisms (GCM) 10K type strain sequencing project: providing services to taxonomists for standard genome sequencing and annotation.</title>
        <authorList>
            <consortium name="The Broad Institute Genomics Platform"/>
            <consortium name="The Broad Institute Genome Sequencing Center for Infectious Disease"/>
            <person name="Wu L."/>
            <person name="Ma J."/>
        </authorList>
    </citation>
    <scope>NUCLEOTIDE SEQUENCE [LARGE SCALE GENOMIC DNA]</scope>
    <source>
        <strain evidence="16">CAIM 431</strain>
    </source>
</reference>
<keyword evidence="16" id="KW-1185">Reference proteome</keyword>
<comment type="subcellular location">
    <subcellularLocation>
        <location evidence="1 12">Cytoplasm</location>
    </subcellularLocation>
</comment>
<evidence type="ECO:0000256" key="1">
    <source>
        <dbReference type="ARBA" id="ARBA00004496"/>
    </source>
</evidence>
<evidence type="ECO:0000256" key="5">
    <source>
        <dbReference type="ARBA" id="ARBA00022490"/>
    </source>
</evidence>
<evidence type="ECO:0000256" key="3">
    <source>
        <dbReference type="ARBA" id="ARBA00012328"/>
    </source>
</evidence>
<dbReference type="NCBIfam" id="NF008693">
    <property type="entry name" value="PRK11713.2-3"/>
    <property type="match status" value="1"/>
</dbReference>
<evidence type="ECO:0000259" key="13">
    <source>
        <dbReference type="Pfam" id="PF04452"/>
    </source>
</evidence>
<dbReference type="CDD" id="cd18084">
    <property type="entry name" value="RsmE-like"/>
    <property type="match status" value="1"/>
</dbReference>
<dbReference type="SUPFAM" id="SSF75217">
    <property type="entry name" value="alpha/beta knot"/>
    <property type="match status" value="1"/>
</dbReference>
<dbReference type="InterPro" id="IPR046887">
    <property type="entry name" value="RsmE_PUA-like"/>
</dbReference>
<dbReference type="SUPFAM" id="SSF88697">
    <property type="entry name" value="PUA domain-like"/>
    <property type="match status" value="1"/>
</dbReference>
<evidence type="ECO:0000256" key="11">
    <source>
        <dbReference type="ARBA" id="ARBA00047944"/>
    </source>
</evidence>
<evidence type="ECO:0000259" key="14">
    <source>
        <dbReference type="Pfam" id="PF20260"/>
    </source>
</evidence>
<gene>
    <name evidence="15" type="ORF">ACFSCS_02695</name>
</gene>
<name>A0ABW4RRZ6_9ACTN</name>
<comment type="catalytic activity">
    <reaction evidence="11 12">
        <text>uridine(1498) in 16S rRNA + S-adenosyl-L-methionine = N(3)-methyluridine(1498) in 16S rRNA + S-adenosyl-L-homocysteine + H(+)</text>
        <dbReference type="Rhea" id="RHEA:42920"/>
        <dbReference type="Rhea" id="RHEA-COMP:10283"/>
        <dbReference type="Rhea" id="RHEA-COMP:10284"/>
        <dbReference type="ChEBI" id="CHEBI:15378"/>
        <dbReference type="ChEBI" id="CHEBI:57856"/>
        <dbReference type="ChEBI" id="CHEBI:59789"/>
        <dbReference type="ChEBI" id="CHEBI:65315"/>
        <dbReference type="ChEBI" id="CHEBI:74502"/>
        <dbReference type="EC" id="2.1.1.193"/>
    </reaction>
</comment>
<evidence type="ECO:0000313" key="15">
    <source>
        <dbReference type="EMBL" id="MFD1889093.1"/>
    </source>
</evidence>
<evidence type="ECO:0000256" key="10">
    <source>
        <dbReference type="ARBA" id="ARBA00025699"/>
    </source>
</evidence>
<protein>
    <recommendedName>
        <fullName evidence="4 12">Ribosomal RNA small subunit methyltransferase E</fullName>
        <ecNumber evidence="3 12">2.1.1.193</ecNumber>
    </recommendedName>
</protein>
<keyword evidence="7 12" id="KW-0489">Methyltransferase</keyword>
<dbReference type="Pfam" id="PF20260">
    <property type="entry name" value="PUA_4"/>
    <property type="match status" value="1"/>
</dbReference>
<dbReference type="GO" id="GO:0008168">
    <property type="term" value="F:methyltransferase activity"/>
    <property type="evidence" value="ECO:0007669"/>
    <property type="project" value="UniProtKB-KW"/>
</dbReference>
<evidence type="ECO:0000256" key="9">
    <source>
        <dbReference type="ARBA" id="ARBA00022691"/>
    </source>
</evidence>
<keyword evidence="5 12" id="KW-0963">Cytoplasm</keyword>
<dbReference type="InterPro" id="IPR006700">
    <property type="entry name" value="RsmE"/>
</dbReference>
<evidence type="ECO:0000256" key="8">
    <source>
        <dbReference type="ARBA" id="ARBA00022679"/>
    </source>
</evidence>
<evidence type="ECO:0000256" key="12">
    <source>
        <dbReference type="PIRNR" id="PIRNR015601"/>
    </source>
</evidence>
<dbReference type="NCBIfam" id="TIGR00046">
    <property type="entry name" value="RsmE family RNA methyltransferase"/>
    <property type="match status" value="1"/>
</dbReference>
<organism evidence="15 16">
    <name type="scientific">Luteococcus peritonei</name>
    <dbReference type="NCBI Taxonomy" id="88874"/>
    <lineage>
        <taxon>Bacteria</taxon>
        <taxon>Bacillati</taxon>
        <taxon>Actinomycetota</taxon>
        <taxon>Actinomycetes</taxon>
        <taxon>Propionibacteriales</taxon>
        <taxon>Propionibacteriaceae</taxon>
        <taxon>Luteococcus</taxon>
    </lineage>
</organism>
<evidence type="ECO:0000256" key="4">
    <source>
        <dbReference type="ARBA" id="ARBA00013673"/>
    </source>
</evidence>
<dbReference type="RefSeq" id="WP_343872110.1">
    <property type="nucleotide sequence ID" value="NZ_BAAAIX010000005.1"/>
</dbReference>
<comment type="caution">
    <text evidence="15">The sequence shown here is derived from an EMBL/GenBank/DDBJ whole genome shotgun (WGS) entry which is preliminary data.</text>
</comment>
<keyword evidence="9 12" id="KW-0949">S-adenosyl-L-methionine</keyword>
<evidence type="ECO:0000256" key="2">
    <source>
        <dbReference type="ARBA" id="ARBA00005528"/>
    </source>
</evidence>
<evidence type="ECO:0000256" key="6">
    <source>
        <dbReference type="ARBA" id="ARBA00022552"/>
    </source>
</evidence>
<keyword evidence="8 12" id="KW-0808">Transferase</keyword>
<keyword evidence="6 12" id="KW-0698">rRNA processing</keyword>
<dbReference type="PANTHER" id="PTHR30027">
    <property type="entry name" value="RIBOSOMAL RNA SMALL SUBUNIT METHYLTRANSFERASE E"/>
    <property type="match status" value="1"/>
</dbReference>
<dbReference type="Gene3D" id="2.40.240.20">
    <property type="entry name" value="Hypothetical PUA domain-like, domain 1"/>
    <property type="match status" value="1"/>
</dbReference>
<dbReference type="EC" id="2.1.1.193" evidence="3 12"/>
<dbReference type="PIRSF" id="PIRSF015601">
    <property type="entry name" value="MTase_slr0722"/>
    <property type="match status" value="1"/>
</dbReference>
<dbReference type="GO" id="GO:0032259">
    <property type="term" value="P:methylation"/>
    <property type="evidence" value="ECO:0007669"/>
    <property type="project" value="UniProtKB-KW"/>
</dbReference>
<proteinExistence type="inferred from homology"/>
<comment type="similarity">
    <text evidence="2 12">Belongs to the RNA methyltransferase RsmE family.</text>
</comment>
<feature type="domain" description="Ribosomal RNA small subunit methyltransferase E methyltransferase" evidence="13">
    <location>
        <begin position="83"/>
        <end position="237"/>
    </location>
</feature>
<dbReference type="PANTHER" id="PTHR30027:SF3">
    <property type="entry name" value="16S RRNA (URACIL(1498)-N(3))-METHYLTRANSFERASE"/>
    <property type="match status" value="1"/>
</dbReference>
<dbReference type="InterPro" id="IPR046886">
    <property type="entry name" value="RsmE_MTase_dom"/>
</dbReference>
<evidence type="ECO:0000256" key="7">
    <source>
        <dbReference type="ARBA" id="ARBA00022603"/>
    </source>
</evidence>
<feature type="domain" description="Ribosomal RNA small subunit methyltransferase E PUA-like" evidence="14">
    <location>
        <begin position="21"/>
        <end position="67"/>
    </location>
</feature>
<dbReference type="Pfam" id="PF04452">
    <property type="entry name" value="Methyltrans_RNA"/>
    <property type="match status" value="1"/>
</dbReference>
<dbReference type="Gene3D" id="3.40.1280.10">
    <property type="match status" value="1"/>
</dbReference>
<dbReference type="InterPro" id="IPR029026">
    <property type="entry name" value="tRNA_m1G_MTases_N"/>
</dbReference>
<dbReference type="InterPro" id="IPR029028">
    <property type="entry name" value="Alpha/beta_knot_MTases"/>
</dbReference>